<dbReference type="Gene3D" id="1.10.340.30">
    <property type="entry name" value="Hypothetical protein, domain 2"/>
    <property type="match status" value="1"/>
</dbReference>
<dbReference type="RefSeq" id="WP_125639602.1">
    <property type="nucleotide sequence ID" value="NZ_JBHSSJ010000002.1"/>
</dbReference>
<comment type="caution">
    <text evidence="1">The sequence shown here is derived from an EMBL/GenBank/DDBJ whole genome shotgun (WGS) entry which is preliminary data.</text>
</comment>
<protein>
    <submittedName>
        <fullName evidence="1">DNA-3-methyladenine glycosylase I</fullName>
    </submittedName>
</protein>
<sequence length="192" mass="21832">MTNRCDWANSSPEMQAYHDNEWGHPEHAVPVLFELLCLETYQAGLSWQTVINKRPAFRRDFYKYDVARVAAMTDDDLERLLTDKAIIRNRLKLTATINNARVLANWSESVPFDEWLWNFVDGRPVRHAVTTMAEMPATTELAKAIAKAMKKLGFKFVGPTTVYSFLQAAGLVNDHLLSCDWAPENQAKGVSK</sequence>
<gene>
    <name evidence="1" type="ORF">ACFQET_03210</name>
</gene>
<dbReference type="Pfam" id="PF03352">
    <property type="entry name" value="Adenine_glyco"/>
    <property type="match status" value="1"/>
</dbReference>
<dbReference type="EMBL" id="JBHSSJ010000002">
    <property type="protein sequence ID" value="MFC6274519.1"/>
    <property type="molecule type" value="Genomic_DNA"/>
</dbReference>
<evidence type="ECO:0000313" key="1">
    <source>
        <dbReference type="EMBL" id="MFC6274519.1"/>
    </source>
</evidence>
<reference evidence="2" key="1">
    <citation type="journal article" date="2019" name="Int. J. Syst. Evol. Microbiol.">
        <title>The Global Catalogue of Microorganisms (GCM) 10K type strain sequencing project: providing services to taxonomists for standard genome sequencing and annotation.</title>
        <authorList>
            <consortium name="The Broad Institute Genomics Platform"/>
            <consortium name="The Broad Institute Genome Sequencing Center for Infectious Disease"/>
            <person name="Wu L."/>
            <person name="Ma J."/>
        </authorList>
    </citation>
    <scope>NUCLEOTIDE SEQUENCE [LARGE SCALE GENOMIC DNA]</scope>
    <source>
        <strain evidence="2">CCM 8907</strain>
    </source>
</reference>
<proteinExistence type="predicted"/>
<dbReference type="Proteomes" id="UP001596191">
    <property type="component" value="Unassembled WGS sequence"/>
</dbReference>
<keyword evidence="2" id="KW-1185">Reference proteome</keyword>
<accession>A0ABW1TNF6</accession>
<organism evidence="1 2">
    <name type="scientific">Levilactobacillus tangyuanensis</name>
    <dbReference type="NCBI Taxonomy" id="2486021"/>
    <lineage>
        <taxon>Bacteria</taxon>
        <taxon>Bacillati</taxon>
        <taxon>Bacillota</taxon>
        <taxon>Bacilli</taxon>
        <taxon>Lactobacillales</taxon>
        <taxon>Lactobacillaceae</taxon>
        <taxon>Levilactobacillus</taxon>
    </lineage>
</organism>
<name>A0ABW1TNF6_9LACO</name>
<dbReference type="InterPro" id="IPR052891">
    <property type="entry name" value="DNA-3mA_glycosylase"/>
</dbReference>
<dbReference type="SUPFAM" id="SSF48150">
    <property type="entry name" value="DNA-glycosylase"/>
    <property type="match status" value="1"/>
</dbReference>
<dbReference type="PANTHER" id="PTHR30037">
    <property type="entry name" value="DNA-3-METHYLADENINE GLYCOSYLASE 1"/>
    <property type="match status" value="1"/>
</dbReference>
<dbReference type="InterPro" id="IPR011257">
    <property type="entry name" value="DNA_glycosylase"/>
</dbReference>
<evidence type="ECO:0000313" key="2">
    <source>
        <dbReference type="Proteomes" id="UP001596191"/>
    </source>
</evidence>
<dbReference type="PANTHER" id="PTHR30037:SF4">
    <property type="entry name" value="DNA-3-METHYLADENINE GLYCOSYLASE I"/>
    <property type="match status" value="1"/>
</dbReference>
<dbReference type="InterPro" id="IPR005019">
    <property type="entry name" value="Adenine_glyco"/>
</dbReference>